<accession>A0A1B2H969</accession>
<dbReference type="PATRIC" id="fig|118101.4.peg.583"/>
<gene>
    <name evidence="4" type="primary">cyaY</name>
    <name evidence="5" type="ORF">ATN01_02935</name>
</gene>
<dbReference type="PROSITE" id="PS50810">
    <property type="entry name" value="FRATAXIN_2"/>
    <property type="match status" value="1"/>
</dbReference>
<dbReference type="GO" id="GO:0008198">
    <property type="term" value="F:ferrous iron binding"/>
    <property type="evidence" value="ECO:0007669"/>
    <property type="project" value="TreeGrafter"/>
</dbReference>
<evidence type="ECO:0000256" key="1">
    <source>
        <dbReference type="ARBA" id="ARBA00008183"/>
    </source>
</evidence>
<dbReference type="Gene3D" id="3.30.920.10">
    <property type="entry name" value="Frataxin/CyaY"/>
    <property type="match status" value="1"/>
</dbReference>
<evidence type="ECO:0000313" key="6">
    <source>
        <dbReference type="Proteomes" id="UP000093070"/>
    </source>
</evidence>
<dbReference type="PANTHER" id="PTHR16821">
    <property type="entry name" value="FRATAXIN"/>
    <property type="match status" value="1"/>
</dbReference>
<dbReference type="InterPro" id="IPR020895">
    <property type="entry name" value="Frataxin_CS"/>
</dbReference>
<dbReference type="InterPro" id="IPR002908">
    <property type="entry name" value="Frataxin/CyaY"/>
</dbReference>
<dbReference type="RefSeq" id="WP_075433583.1">
    <property type="nucleotide sequence ID" value="NZ_CP013259.1"/>
</dbReference>
<dbReference type="EMBL" id="CP013259">
    <property type="protein sequence ID" value="ANZ22763.1"/>
    <property type="molecule type" value="Genomic_DNA"/>
</dbReference>
<keyword evidence="3 4" id="KW-0408">Iron</keyword>
<dbReference type="Proteomes" id="UP000093070">
    <property type="component" value="Chromosome"/>
</dbReference>
<comment type="similarity">
    <text evidence="1 4">Belongs to the frataxin family.</text>
</comment>
<evidence type="ECO:0000256" key="2">
    <source>
        <dbReference type="ARBA" id="ARBA00022723"/>
    </source>
</evidence>
<dbReference type="CDD" id="cd00503">
    <property type="entry name" value="Frataxin"/>
    <property type="match status" value="1"/>
</dbReference>
<name>A0A1B2H969_BUCDN</name>
<dbReference type="GO" id="GO:0008199">
    <property type="term" value="F:ferric iron binding"/>
    <property type="evidence" value="ECO:0007669"/>
    <property type="project" value="InterPro"/>
</dbReference>
<dbReference type="GO" id="GO:0016226">
    <property type="term" value="P:iron-sulfur cluster assembly"/>
    <property type="evidence" value="ECO:0007669"/>
    <property type="project" value="UniProtKB-UniRule"/>
</dbReference>
<dbReference type="NCBIfam" id="TIGR03421">
    <property type="entry name" value="FeS_CyaY"/>
    <property type="match status" value="1"/>
</dbReference>
<evidence type="ECO:0000256" key="3">
    <source>
        <dbReference type="ARBA" id="ARBA00023004"/>
    </source>
</evidence>
<dbReference type="HAMAP" id="MF_00142">
    <property type="entry name" value="CyaY"/>
    <property type="match status" value="1"/>
</dbReference>
<comment type="function">
    <text evidence="4">Involved in iron-sulfur (Fe-S) cluster assembly. May act as a regulator of Fe-S biogenesis.</text>
</comment>
<proteinExistence type="inferred from homology"/>
<dbReference type="AlphaFoldDB" id="A0A1B2H969"/>
<dbReference type="InterPro" id="IPR047584">
    <property type="entry name" value="CyaY"/>
</dbReference>
<dbReference type="SMART" id="SM01219">
    <property type="entry name" value="Frataxin_Cyay"/>
    <property type="match status" value="1"/>
</dbReference>
<dbReference type="SUPFAM" id="SSF55387">
    <property type="entry name" value="Frataxin/Nqo15-like"/>
    <property type="match status" value="1"/>
</dbReference>
<protein>
    <recommendedName>
        <fullName evidence="4">Iron-sulfur cluster assembly protein CyaY</fullName>
    </recommendedName>
</protein>
<dbReference type="GO" id="GO:0005829">
    <property type="term" value="C:cytosol"/>
    <property type="evidence" value="ECO:0007669"/>
    <property type="project" value="TreeGrafter"/>
</dbReference>
<dbReference type="Pfam" id="PF01491">
    <property type="entry name" value="Frataxin_Cyay"/>
    <property type="match status" value="1"/>
</dbReference>
<dbReference type="InterPro" id="IPR036524">
    <property type="entry name" value="Frataxin/CyaY_sf"/>
</dbReference>
<sequence>MKNTTTNKKNNFYVLLNDLFLKIEDILNLYENEIDIDYEIQDYVMTITFSNKSLIIINKQESLKQIWLATKINGYHFNYKENKWICNRTKKNFWEIFENAFSIQSNKKIIFNPKHF</sequence>
<reference evidence="5 6" key="1">
    <citation type="submission" date="2015-11" db="EMBL/GenBank/DDBJ databases">
        <title>The complete genome of Buchnera aphidicola from Diuraphis noxia biotype SAM.</title>
        <authorList>
            <person name="Burger N.F.V."/>
            <person name="Oberholster A.-M."/>
        </authorList>
    </citation>
    <scope>NUCLEOTIDE SEQUENCE [LARGE SCALE GENOMIC DNA]</scope>
    <source>
        <strain evidence="5">SAM</strain>
    </source>
</reference>
<dbReference type="STRING" id="118101.ATN01_02935"/>
<keyword evidence="2 4" id="KW-0479">Metal-binding</keyword>
<dbReference type="PANTHER" id="PTHR16821:SF2">
    <property type="entry name" value="FRATAXIN, MITOCHONDRIAL"/>
    <property type="match status" value="1"/>
</dbReference>
<organism evidence="5 6">
    <name type="scientific">Buchnera aphidicola subsp. Diuraphis noxia</name>
    <dbReference type="NCBI Taxonomy" id="118101"/>
    <lineage>
        <taxon>Bacteria</taxon>
        <taxon>Pseudomonadati</taxon>
        <taxon>Pseudomonadota</taxon>
        <taxon>Gammaproteobacteria</taxon>
        <taxon>Enterobacterales</taxon>
        <taxon>Erwiniaceae</taxon>
        <taxon>Buchnera</taxon>
    </lineage>
</organism>
<dbReference type="OrthoDB" id="285675at2"/>
<dbReference type="PROSITE" id="PS01344">
    <property type="entry name" value="FRATAXIN_1"/>
    <property type="match status" value="1"/>
</dbReference>
<evidence type="ECO:0000256" key="4">
    <source>
        <dbReference type="HAMAP-Rule" id="MF_00142"/>
    </source>
</evidence>
<evidence type="ECO:0000313" key="5">
    <source>
        <dbReference type="EMBL" id="ANZ22763.1"/>
    </source>
</evidence>